<keyword evidence="1" id="KW-1133">Transmembrane helix</keyword>
<dbReference type="GO" id="GO:0005886">
    <property type="term" value="C:plasma membrane"/>
    <property type="evidence" value="ECO:0007669"/>
    <property type="project" value="InterPro"/>
</dbReference>
<feature type="transmembrane region" description="Helical" evidence="1">
    <location>
        <begin position="166"/>
        <end position="187"/>
    </location>
</feature>
<accession>A0A168MJJ6</accession>
<dbReference type="OMA" id="HDPKIFP"/>
<keyword evidence="1" id="KW-0472">Membrane</keyword>
<evidence type="ECO:0000313" key="2">
    <source>
        <dbReference type="EMBL" id="SAL98641.1"/>
    </source>
</evidence>
<keyword evidence="1" id="KW-0812">Transmembrane</keyword>
<dbReference type="Proteomes" id="UP000078561">
    <property type="component" value="Unassembled WGS sequence"/>
</dbReference>
<dbReference type="AlphaFoldDB" id="A0A168MJJ6"/>
<evidence type="ECO:0000256" key="1">
    <source>
        <dbReference type="SAM" id="Phobius"/>
    </source>
</evidence>
<evidence type="ECO:0008006" key="4">
    <source>
        <dbReference type="Google" id="ProtNLM"/>
    </source>
</evidence>
<organism evidence="2">
    <name type="scientific">Absidia glauca</name>
    <name type="common">Pin mould</name>
    <dbReference type="NCBI Taxonomy" id="4829"/>
    <lineage>
        <taxon>Eukaryota</taxon>
        <taxon>Fungi</taxon>
        <taxon>Fungi incertae sedis</taxon>
        <taxon>Mucoromycota</taxon>
        <taxon>Mucoromycotina</taxon>
        <taxon>Mucoromycetes</taxon>
        <taxon>Mucorales</taxon>
        <taxon>Cunninghamellaceae</taxon>
        <taxon>Absidia</taxon>
    </lineage>
</organism>
<dbReference type="Gene3D" id="1.20.140.150">
    <property type="match status" value="1"/>
</dbReference>
<proteinExistence type="predicted"/>
<gene>
    <name evidence="2" type="primary">ABSGL_04196.1 scaffold 5169</name>
</gene>
<reference evidence="2" key="1">
    <citation type="submission" date="2016-04" db="EMBL/GenBank/DDBJ databases">
        <authorList>
            <person name="Evans L.H."/>
            <person name="Alamgir A."/>
            <person name="Owens N."/>
            <person name="Weber N.D."/>
            <person name="Virtaneva K."/>
            <person name="Barbian K."/>
            <person name="Babar A."/>
            <person name="Rosenke K."/>
        </authorList>
    </citation>
    <scope>NUCLEOTIDE SEQUENCE [LARGE SCALE GENOMIC DNA]</scope>
    <source>
        <strain evidence="2">CBS 101.48</strain>
    </source>
</reference>
<feature type="transmembrane region" description="Helical" evidence="1">
    <location>
        <begin position="21"/>
        <end position="41"/>
    </location>
</feature>
<dbReference type="EMBL" id="LT552278">
    <property type="protein sequence ID" value="SAL98641.1"/>
    <property type="molecule type" value="Genomic_DNA"/>
</dbReference>
<protein>
    <recommendedName>
        <fullName evidence="4">MARVEL domain-containing protein</fullName>
    </recommendedName>
</protein>
<sequence length="243" mass="26481">MAEEKGRKFRIRVRPTRWNHIGVFLSLVGFILILICLVGGFTSSGRGIYFAKVQDANVTATFGLFGYCTDQAATSKVVCQQDEAVKQIPFAETVPNILNSTFPDLFSDEATLDEAVYPSSVAQPSHDPRILAAGIICLICSGAAVAIGFCKIIFYTHVQDKSYMRGFCALGASVIALLLVAQTYVMYHNGVEMLNLKYPNQQATEGPGMIMVGVAFMVFFLSSVAYLQGCFSSNGDNEGYEML</sequence>
<keyword evidence="3" id="KW-1185">Reference proteome</keyword>
<evidence type="ECO:0000313" key="3">
    <source>
        <dbReference type="Proteomes" id="UP000078561"/>
    </source>
</evidence>
<feature type="transmembrane region" description="Helical" evidence="1">
    <location>
        <begin position="207"/>
        <end position="227"/>
    </location>
</feature>
<dbReference type="OrthoDB" id="2398617at2759"/>
<name>A0A168MJJ6_ABSGL</name>
<feature type="transmembrane region" description="Helical" evidence="1">
    <location>
        <begin position="130"/>
        <end position="154"/>
    </location>
</feature>
<dbReference type="InParanoid" id="A0A168MJJ6"/>